<dbReference type="PANTHER" id="PTHR46797">
    <property type="entry name" value="HTH-TYPE TRANSCRIPTIONAL REGULATOR"/>
    <property type="match status" value="1"/>
</dbReference>
<protein>
    <submittedName>
        <fullName evidence="3">Transcriptional regulator with XRE-family HTH domain</fullName>
    </submittedName>
</protein>
<evidence type="ECO:0000313" key="4">
    <source>
        <dbReference type="Proteomes" id="UP001231362"/>
    </source>
</evidence>
<proteinExistence type="predicted"/>
<name>A0ABT9UZQ9_9BACL</name>
<keyword evidence="1" id="KW-0238">DNA-binding</keyword>
<dbReference type="Pfam" id="PF01381">
    <property type="entry name" value="HTH_3"/>
    <property type="match status" value="1"/>
</dbReference>
<dbReference type="InterPro" id="IPR050807">
    <property type="entry name" value="TransReg_Diox_bact_type"/>
</dbReference>
<dbReference type="CDD" id="cd00093">
    <property type="entry name" value="HTH_XRE"/>
    <property type="match status" value="1"/>
</dbReference>
<evidence type="ECO:0000256" key="1">
    <source>
        <dbReference type="ARBA" id="ARBA00023125"/>
    </source>
</evidence>
<dbReference type="PROSITE" id="PS50943">
    <property type="entry name" value="HTH_CROC1"/>
    <property type="match status" value="1"/>
</dbReference>
<dbReference type="RefSeq" id="WP_307148800.1">
    <property type="nucleotide sequence ID" value="NZ_JAUSTU010000002.1"/>
</dbReference>
<dbReference type="PANTHER" id="PTHR46797:SF1">
    <property type="entry name" value="METHYLPHOSPHONATE SYNTHASE"/>
    <property type="match status" value="1"/>
</dbReference>
<dbReference type="EMBL" id="JAUSTU010000002">
    <property type="protein sequence ID" value="MDQ0154182.1"/>
    <property type="molecule type" value="Genomic_DNA"/>
</dbReference>
<dbReference type="Gene3D" id="1.10.260.40">
    <property type="entry name" value="lambda repressor-like DNA-binding domains"/>
    <property type="match status" value="1"/>
</dbReference>
<dbReference type="Proteomes" id="UP001231362">
    <property type="component" value="Unassembled WGS sequence"/>
</dbReference>
<dbReference type="InterPro" id="IPR001387">
    <property type="entry name" value="Cro/C1-type_HTH"/>
</dbReference>
<evidence type="ECO:0000259" key="2">
    <source>
        <dbReference type="PROSITE" id="PS50943"/>
    </source>
</evidence>
<dbReference type="SMART" id="SM00530">
    <property type="entry name" value="HTH_XRE"/>
    <property type="match status" value="1"/>
</dbReference>
<feature type="domain" description="HTH cro/C1-type" evidence="2">
    <location>
        <begin position="16"/>
        <end position="71"/>
    </location>
</feature>
<accession>A0ABT9UZQ9</accession>
<evidence type="ECO:0000313" key="3">
    <source>
        <dbReference type="EMBL" id="MDQ0154182.1"/>
    </source>
</evidence>
<dbReference type="SUPFAM" id="SSF47413">
    <property type="entry name" value="lambda repressor-like DNA-binding domains"/>
    <property type="match status" value="1"/>
</dbReference>
<keyword evidence="4" id="KW-1185">Reference proteome</keyword>
<organism evidence="3 4">
    <name type="scientific">Anoxybacillus andreesenii</name>
    <dbReference type="NCBI Taxonomy" id="1325932"/>
    <lineage>
        <taxon>Bacteria</taxon>
        <taxon>Bacillati</taxon>
        <taxon>Bacillota</taxon>
        <taxon>Bacilli</taxon>
        <taxon>Bacillales</taxon>
        <taxon>Anoxybacillaceae</taxon>
        <taxon>Anoxybacillus</taxon>
    </lineage>
</organism>
<dbReference type="InterPro" id="IPR010982">
    <property type="entry name" value="Lambda_DNA-bd_dom_sf"/>
</dbReference>
<comment type="caution">
    <text evidence="3">The sequence shown here is derived from an EMBL/GenBank/DDBJ whole genome shotgun (WGS) entry which is preliminary data.</text>
</comment>
<reference evidence="3 4" key="1">
    <citation type="submission" date="2023-07" db="EMBL/GenBank/DDBJ databases">
        <title>Genomic Encyclopedia of Type Strains, Phase IV (KMG-IV): sequencing the most valuable type-strain genomes for metagenomic binning, comparative biology and taxonomic classification.</title>
        <authorList>
            <person name="Goeker M."/>
        </authorList>
    </citation>
    <scope>NUCLEOTIDE SEQUENCE [LARGE SCALE GENOMIC DNA]</scope>
    <source>
        <strain evidence="3 4">DSM 23948</strain>
    </source>
</reference>
<gene>
    <name evidence="3" type="ORF">J2S07_000486</name>
</gene>
<sequence length="121" mass="13889">MSTNSIKREMTLGKYIAIKRQEKGLSQRELAKDTKVSHSTISRIEKDDGISPDNATLKALATRLGLDYNYLLALNNSIDDEPEIRVIQRAAKKMTDEEKDRMLQILKLSFKDLFEEDEDVE</sequence>